<organism evidence="1 2">
    <name type="scientific">Geobacillus thermoleovorans CCB_US3_UF5</name>
    <dbReference type="NCBI Taxonomy" id="1111068"/>
    <lineage>
        <taxon>Bacteria</taxon>
        <taxon>Bacillati</taxon>
        <taxon>Bacillota</taxon>
        <taxon>Bacilli</taxon>
        <taxon>Bacillales</taxon>
        <taxon>Anoxybacillaceae</taxon>
        <taxon>Geobacillus</taxon>
        <taxon>Geobacillus thermoleovorans group</taxon>
    </lineage>
</organism>
<dbReference type="EMBL" id="CP003125">
    <property type="protein sequence ID" value="AEV18953.1"/>
    <property type="molecule type" value="Genomic_DNA"/>
</dbReference>
<reference evidence="1 2" key="1">
    <citation type="submission" date="2011-11" db="EMBL/GenBank/DDBJ databases">
        <title>Complete genome sequence of thermophilic Geobacillus thermoleovorans CCB_US3_UF5.</title>
        <authorList>
            <person name="Muhd Sakaff M.K.L."/>
            <person name="Abdul Rahman A.Y."/>
            <person name="Saito J.A."/>
            <person name="Hou S."/>
            <person name="Alam M."/>
        </authorList>
    </citation>
    <scope>NUCLEOTIDE SEQUENCE [LARGE SCALE GENOMIC DNA]</scope>
    <source>
        <strain evidence="1 2">CCB_US3_UF5</strain>
    </source>
</reference>
<proteinExistence type="predicted"/>
<name>A0ABN4A0H6_GEOTH</name>
<protein>
    <submittedName>
        <fullName evidence="1">Uncharacterized protein</fullName>
    </submittedName>
</protein>
<evidence type="ECO:0000313" key="2">
    <source>
        <dbReference type="Proteomes" id="UP000005636"/>
    </source>
</evidence>
<keyword evidence="2" id="KW-1185">Reference proteome</keyword>
<sequence length="40" mass="4635">MRCGGRMRTEWLDLKRTAIEEMPAILAVLVASQHKQNFSF</sequence>
<dbReference type="Proteomes" id="UP000005636">
    <property type="component" value="Chromosome"/>
</dbReference>
<evidence type="ECO:0000313" key="1">
    <source>
        <dbReference type="EMBL" id="AEV18953.1"/>
    </source>
</evidence>
<accession>A0ABN4A0H6</accession>
<gene>
    <name evidence="1" type="ORF">GTCCBUS3UF5_16410</name>
</gene>